<evidence type="ECO:0000313" key="7">
    <source>
        <dbReference type="EMBL" id="MBB5069009.1"/>
    </source>
</evidence>
<keyword evidence="4 7" id="KW-0808">Transferase</keyword>
<comment type="function">
    <text evidence="1 6">Exhibits S-adenosyl-L-methionine-dependent methyltransferase activity.</text>
</comment>
<keyword evidence="5 6" id="KW-0949">S-adenosyl-L-methionine</keyword>
<reference evidence="7 8" key="1">
    <citation type="submission" date="2020-08" db="EMBL/GenBank/DDBJ databases">
        <title>Sequencing the genomes of 1000 actinobacteria strains.</title>
        <authorList>
            <person name="Klenk H.-P."/>
        </authorList>
    </citation>
    <scope>NUCLEOTIDE SEQUENCE [LARGE SCALE GENOMIC DNA]</scope>
    <source>
        <strain evidence="7 8">DSM 45582</strain>
    </source>
</reference>
<gene>
    <name evidence="7" type="ORF">BJ969_002097</name>
</gene>
<dbReference type="GO" id="GO:0032259">
    <property type="term" value="P:methylation"/>
    <property type="evidence" value="ECO:0007669"/>
    <property type="project" value="UniProtKB-KW"/>
</dbReference>
<evidence type="ECO:0000313" key="8">
    <source>
        <dbReference type="Proteomes" id="UP000580474"/>
    </source>
</evidence>
<comment type="caution">
    <text evidence="7">The sequence shown here is derived from an EMBL/GenBank/DDBJ whole genome shotgun (WGS) entry which is preliminary data.</text>
</comment>
<dbReference type="InterPro" id="IPR011610">
    <property type="entry name" value="SAM_mthyl_Trfase_ML2640-like"/>
</dbReference>
<dbReference type="Gene3D" id="3.40.50.150">
    <property type="entry name" value="Vaccinia Virus protein VP39"/>
    <property type="match status" value="1"/>
</dbReference>
<dbReference type="InterPro" id="IPR029063">
    <property type="entry name" value="SAM-dependent_MTases_sf"/>
</dbReference>
<proteinExistence type="inferred from homology"/>
<evidence type="ECO:0000256" key="4">
    <source>
        <dbReference type="ARBA" id="ARBA00022679"/>
    </source>
</evidence>
<keyword evidence="8" id="KW-1185">Reference proteome</keyword>
<evidence type="ECO:0000256" key="2">
    <source>
        <dbReference type="ARBA" id="ARBA00008138"/>
    </source>
</evidence>
<evidence type="ECO:0000256" key="3">
    <source>
        <dbReference type="ARBA" id="ARBA00022603"/>
    </source>
</evidence>
<dbReference type="InterPro" id="IPR007213">
    <property type="entry name" value="Ppm1/Ppm2/Tcmp"/>
</dbReference>
<dbReference type="GO" id="GO:0008168">
    <property type="term" value="F:methyltransferase activity"/>
    <property type="evidence" value="ECO:0007669"/>
    <property type="project" value="UniProtKB-UniRule"/>
</dbReference>
<dbReference type="PANTHER" id="PTHR43619">
    <property type="entry name" value="S-ADENOSYL-L-METHIONINE-DEPENDENT METHYLTRANSFERASE YKTD-RELATED"/>
    <property type="match status" value="1"/>
</dbReference>
<dbReference type="RefSeq" id="WP_184478758.1">
    <property type="nucleotide sequence ID" value="NZ_JACHIV010000001.1"/>
</dbReference>
<dbReference type="Proteomes" id="UP000580474">
    <property type="component" value="Unassembled WGS sequence"/>
</dbReference>
<organism evidence="7 8">
    <name type="scientific">Saccharopolyspora gloriosae</name>
    <dbReference type="NCBI Taxonomy" id="455344"/>
    <lineage>
        <taxon>Bacteria</taxon>
        <taxon>Bacillati</taxon>
        <taxon>Actinomycetota</taxon>
        <taxon>Actinomycetes</taxon>
        <taxon>Pseudonocardiales</taxon>
        <taxon>Pseudonocardiaceae</taxon>
        <taxon>Saccharopolyspora</taxon>
    </lineage>
</organism>
<keyword evidence="3 6" id="KW-0489">Methyltransferase</keyword>
<dbReference type="NCBIfam" id="TIGR00027">
    <property type="entry name" value="mthyl_TIGR00027"/>
    <property type="match status" value="1"/>
</dbReference>
<evidence type="ECO:0000256" key="1">
    <source>
        <dbReference type="ARBA" id="ARBA00003907"/>
    </source>
</evidence>
<dbReference type="SUPFAM" id="SSF53335">
    <property type="entry name" value="S-adenosyl-L-methionine-dependent methyltransferases"/>
    <property type="match status" value="1"/>
</dbReference>
<dbReference type="PANTHER" id="PTHR43619:SF2">
    <property type="entry name" value="S-ADENOSYL-L-METHIONINE-DEPENDENT METHYLTRANSFERASES SUPERFAMILY PROTEIN"/>
    <property type="match status" value="1"/>
</dbReference>
<comment type="similarity">
    <text evidence="2 6">Belongs to the UPF0677 family.</text>
</comment>
<dbReference type="Pfam" id="PF04072">
    <property type="entry name" value="LCM"/>
    <property type="match status" value="1"/>
</dbReference>
<dbReference type="EC" id="2.1.1.-" evidence="6"/>
<evidence type="ECO:0000256" key="6">
    <source>
        <dbReference type="RuleBase" id="RU362030"/>
    </source>
</evidence>
<dbReference type="EMBL" id="JACHIV010000001">
    <property type="protein sequence ID" value="MBB5069009.1"/>
    <property type="molecule type" value="Genomic_DNA"/>
</dbReference>
<dbReference type="AlphaFoldDB" id="A0A840NI79"/>
<sequence>MNSHDPSVRRTPSIPEGVALTAAAVAQERAVESAAPGALVRDPWARKLVDAAVAAAPDSHQQWRWLADGATPGSMVPAMSGFLALRTRWIDDAVLAAVTAGARQVVVLGAGFDTRALRLPWPGEVDVFTVDQPEVVAFVRHVLDGVASAPGVRWTSVAADLTESWPVALRESGFAPDVATVWIVEGLLMYFGPGEVEVLLSAVRQLSAPGSALFTDVADRRVFEVETFASGREVLGDNRSPVRSALDDPATWFAARGWNARLVDPRALAGAHGRVVPPVLDPAGPTFHFAEAVLR</sequence>
<evidence type="ECO:0000256" key="5">
    <source>
        <dbReference type="ARBA" id="ARBA00022691"/>
    </source>
</evidence>
<protein>
    <recommendedName>
        <fullName evidence="6">S-adenosyl-L-methionine-dependent methyltransferase</fullName>
        <ecNumber evidence="6">2.1.1.-</ecNumber>
    </recommendedName>
</protein>
<accession>A0A840NI79</accession>
<name>A0A840NI79_9PSEU</name>